<proteinExistence type="predicted"/>
<sequence length="2107" mass="238275">TRKLWQALIENPVCEFERQRGFNFFGQNMHCLSFESSVDIFNNCLLNFPPQFFTVNSFNEIASMLKYSKADSHGRVIYNRALGSTSLEDIINTIMQKIRYFLWNIILDGSDSVAHRAIEFSTCEMEDMADPERRNACAALFIDDCFLRLKSFEEALKSSPDNDGIAAKAQRIAKSLKVLLVRYENNIRNRAHPPLYRASMGRCYQLLLIFCKDDSKMKMPDARKILSVNSNWTMRYFYKQVLQMTSMERNRSTTAFKISDRMDLLSYHPSGGTTGTEAQFRVLTMLTSMKNERFPPLNSGIHTDTFRLVGRQSMRKTLGELHIDESTIFAARYAKSKRDTASFNFVSSMTQGDTPESSAMEESDEDLEYPADVVNEMPEIMLASNKERIFFLMDLADLAHKLSKISLRDEVANLLDHLTATDEICAEIENALFHGTLYQTIITSSPTRTAFYFHVLHSLLTPVIFTEAYLKTEILFITTSTVTSFYQFIETALTAANGYFPVINARILLSFVRMIKFSSTCYRKIQYFNHRGNNDSSKAASENEDDETILEMKNDEDTYYNAFVLDILRMCFNNNSEIDRKAVCLQAENYMVPMSILKSLMFVSWTASRCSINAVTSRNGPYGSSDDDEAMETFSTTSDTSYSSSYLEDIIFAKLTDRSEAICETLTLEALDAFIEASQFCPDTPQLFYTPPYLLEGNLTFPDSSTAQPSFYEFIIDVMLHSSSELIRTKIARSIFSLLQAFPETAGEPGPRANALLDILFANLGNAETNWLRCLQYFECLYRLMDYCQKEDIQPNDAEQKFQQVVTWLQNAKIATHENGSTYQREELLVCYLKTASHLLRLMPRSFRETLGNGGINFLQDLFDDFLMPFSKAYHALECDEAQTFALNGAPVSPANSDSSAVMLKPNKAMPICRSDASVASGFALIADIVRDVPSNLEQALEFIVQNFYSDFIPTVTNDQPPPYLQRDPTVFVGLKNAGATCYMNSVIQQLFMIEPFRNALLSAKCKIYERDLHSSNEKERKEKEYANQLIHSVQAMFAHVLASEEQFYTPVEFWDTFQFGGRDVNIREQQDAVEFFNALADGLDESLKKIGEQPVFEKLFGGTFADQKKCRDCPHMYEKEQLFTSIAVDIRSHNNLTASLNEYVTGDLLEGDNAYFCELCNAKVTAVKRLCIAKLPPFLMIQLKRFDMDWNRNQPIKFFDYFEFPSVIDMEPFTSKGVARRENVNAMDTSMMSTTAAGAGAGGLVCSITDSNESTLYRLRGVVVHSGEAHGGHYYSYIADNKEDGKQQWYRFDDTDVVSWDYNETESRINWFGGYTDVAFPNDKDRRRFSAYMLVYESIPTNENLQQISSGTTRSISAHSPSPPCVPSPNVNTMDMRFGSMSLHSRRGTTNRLPYYWERIVTKNNLKFSHERFQYTQGYFKFIRDMTRFAALQCKEKMADTKLAKQAIHVFACFLFSTAIRCPNDFRVPQMREWQLTIEMLFESSDVAKWFITNFLTKGNIIHCAVLQPNSTLEMRKFMERLITIPTCICMAVADSNGEDLPSADAGADFAADEIIKKILQVSKSHTMDFWNNGFHVLHILIVIASQSVQSARRLVSQNALYAMLVLLNHRDETRIRNFCRDNPHIFTFLGLLFTSCTSMKKPAKDSPIIANPFSRPSKKAFFVPENAQMWFGTGSNVTRFFHLLIDSVMEIQQLLDLCCYLCWQSLPISFRLISILPLGANDASVKTTMILFKKLLEIDDVVQGERIKVACLGNEMSRIKGALVECATAAQLSQINRILPVLIEFLPMTKEIPKIKQTLFGNPVFSNSLEKINICLEKFIDPTGTSAAAATAATASKASWNVGIRDYLPILSDIHESLKELMAENQAFIIQNSISEPMTSASVSALNTASVAAALASEGIADIPIEEAVIPEIDEQPLEPTTIGMFNTTYRQRGYEREVPRESDISADSPYDLENREALSPLQTEYDEADDLTDDENDEEEDDEELAAMDETCGGGGDIGDSHGTTPLLRGRATPSPTLKAGKKRHFIPPHGSQSSLPSYEAIMSQPRSRKIRHEQSPHTSPVKLPPYSADALPKYSDCTRPLSPTPPPNNEYTGHYTSDDPPPA</sequence>
<evidence type="ECO:0000313" key="2">
    <source>
        <dbReference type="WBParaSite" id="ES5_v2.g15138.t1"/>
    </source>
</evidence>
<name>A0AC34FE96_9BILA</name>
<evidence type="ECO:0000313" key="1">
    <source>
        <dbReference type="Proteomes" id="UP000887579"/>
    </source>
</evidence>
<reference evidence="2" key="1">
    <citation type="submission" date="2022-11" db="UniProtKB">
        <authorList>
            <consortium name="WormBaseParasite"/>
        </authorList>
    </citation>
    <scope>IDENTIFICATION</scope>
</reference>
<dbReference type="Proteomes" id="UP000887579">
    <property type="component" value="Unplaced"/>
</dbReference>
<organism evidence="1 2">
    <name type="scientific">Panagrolaimus sp. ES5</name>
    <dbReference type="NCBI Taxonomy" id="591445"/>
    <lineage>
        <taxon>Eukaryota</taxon>
        <taxon>Metazoa</taxon>
        <taxon>Ecdysozoa</taxon>
        <taxon>Nematoda</taxon>
        <taxon>Chromadorea</taxon>
        <taxon>Rhabditida</taxon>
        <taxon>Tylenchina</taxon>
        <taxon>Panagrolaimomorpha</taxon>
        <taxon>Panagrolaimoidea</taxon>
        <taxon>Panagrolaimidae</taxon>
        <taxon>Panagrolaimus</taxon>
    </lineage>
</organism>
<dbReference type="WBParaSite" id="ES5_v2.g15138.t1">
    <property type="protein sequence ID" value="ES5_v2.g15138.t1"/>
    <property type="gene ID" value="ES5_v2.g15138"/>
</dbReference>
<protein>
    <submittedName>
        <fullName evidence="2">USP domain-containing protein</fullName>
    </submittedName>
</protein>
<accession>A0AC34FE96</accession>